<comment type="subcellular location">
    <subcellularLocation>
        <location evidence="1">Nucleus</location>
    </subcellularLocation>
</comment>
<proteinExistence type="inferred from homology"/>
<dbReference type="PANTHER" id="PTHR32235:SF1">
    <property type="entry name" value="NON-HOMOLOGOUS END-JOINING FACTOR 1"/>
    <property type="match status" value="1"/>
</dbReference>
<comment type="similarity">
    <text evidence="6">Belongs to the XRCC4-XLF family. XLF subfamily.</text>
</comment>
<name>A0A139GZZ6_9PEZI</name>
<dbReference type="Pfam" id="PF21928">
    <property type="entry name" value="XLF_CC"/>
    <property type="match status" value="1"/>
</dbReference>
<dbReference type="InterPro" id="IPR053829">
    <property type="entry name" value="XLF-like_CC"/>
</dbReference>
<feature type="compositionally biased region" description="Basic and acidic residues" evidence="8">
    <location>
        <begin position="542"/>
        <end position="568"/>
    </location>
</feature>
<evidence type="ECO:0000256" key="7">
    <source>
        <dbReference type="ARBA" id="ARBA00044529"/>
    </source>
</evidence>
<dbReference type="PANTHER" id="PTHR32235">
    <property type="entry name" value="NON-HOMOLOGOUS END-JOINING FACTOR 1"/>
    <property type="match status" value="1"/>
</dbReference>
<dbReference type="Proteomes" id="UP000070133">
    <property type="component" value="Unassembled WGS sequence"/>
</dbReference>
<dbReference type="Gene3D" id="2.170.210.10">
    <property type="entry name" value="DNA double-strand break repair and VJ recombination XRCC4, N-terminal"/>
    <property type="match status" value="1"/>
</dbReference>
<accession>A0A139GZZ6</accession>
<evidence type="ECO:0000313" key="11">
    <source>
        <dbReference type="EMBL" id="KXS95777.1"/>
    </source>
</evidence>
<keyword evidence="4" id="KW-0234">DNA repair</keyword>
<feature type="region of interest" description="Disordered" evidence="8">
    <location>
        <begin position="262"/>
        <end position="593"/>
    </location>
</feature>
<keyword evidence="3" id="KW-0238">DNA-binding</keyword>
<keyword evidence="2" id="KW-0227">DNA damage</keyword>
<dbReference type="Pfam" id="PF09302">
    <property type="entry name" value="XLF"/>
    <property type="match status" value="1"/>
</dbReference>
<evidence type="ECO:0000313" key="12">
    <source>
        <dbReference type="Proteomes" id="UP000070133"/>
    </source>
</evidence>
<feature type="compositionally biased region" description="Polar residues" evidence="8">
    <location>
        <begin position="368"/>
        <end position="391"/>
    </location>
</feature>
<feature type="domain" description="XLF-like N-terminal" evidence="9">
    <location>
        <begin position="6"/>
        <end position="122"/>
    </location>
</feature>
<feature type="domain" description="XLF-like coiled-coil region" evidence="10">
    <location>
        <begin position="129"/>
        <end position="180"/>
    </location>
</feature>
<evidence type="ECO:0000256" key="1">
    <source>
        <dbReference type="ARBA" id="ARBA00004123"/>
    </source>
</evidence>
<evidence type="ECO:0000256" key="2">
    <source>
        <dbReference type="ARBA" id="ARBA00022763"/>
    </source>
</evidence>
<dbReference type="GO" id="GO:0032807">
    <property type="term" value="C:DNA ligase IV complex"/>
    <property type="evidence" value="ECO:0007669"/>
    <property type="project" value="TreeGrafter"/>
</dbReference>
<dbReference type="CDD" id="cd22285">
    <property type="entry name" value="HD_XLF_N"/>
    <property type="match status" value="1"/>
</dbReference>
<evidence type="ECO:0000256" key="4">
    <source>
        <dbReference type="ARBA" id="ARBA00023204"/>
    </source>
</evidence>
<dbReference type="OrthoDB" id="2155935at2759"/>
<comment type="caution">
    <text evidence="11">The sequence shown here is derived from an EMBL/GenBank/DDBJ whole genome shotgun (WGS) entry which is preliminary data.</text>
</comment>
<dbReference type="EMBL" id="LFZN01000201">
    <property type="protein sequence ID" value="KXS95777.1"/>
    <property type="molecule type" value="Genomic_DNA"/>
</dbReference>
<evidence type="ECO:0000259" key="10">
    <source>
        <dbReference type="Pfam" id="PF21928"/>
    </source>
</evidence>
<protein>
    <recommendedName>
        <fullName evidence="7">Non-homologous end-joining factor 1</fullName>
    </recommendedName>
</protein>
<dbReference type="STRING" id="321146.A0A139GZZ6"/>
<reference evidence="11 12" key="1">
    <citation type="submission" date="2015-07" db="EMBL/GenBank/DDBJ databases">
        <title>Comparative genomics of the Sigatoka disease complex on banana suggests a link between parallel evolutionary changes in Pseudocercospora fijiensis and Pseudocercospora eumusae and increased virulence on the banana host.</title>
        <authorList>
            <person name="Chang T.-C."/>
            <person name="Salvucci A."/>
            <person name="Crous P.W."/>
            <person name="Stergiopoulos I."/>
        </authorList>
    </citation>
    <scope>NUCLEOTIDE SEQUENCE [LARGE SCALE GENOMIC DNA]</scope>
    <source>
        <strain evidence="11 12">CBS 114824</strain>
    </source>
</reference>
<gene>
    <name evidence="11" type="ORF">AC578_1733</name>
</gene>
<dbReference type="GO" id="GO:0045027">
    <property type="term" value="F:DNA end binding"/>
    <property type="evidence" value="ECO:0007669"/>
    <property type="project" value="TreeGrafter"/>
</dbReference>
<evidence type="ECO:0000256" key="5">
    <source>
        <dbReference type="ARBA" id="ARBA00023242"/>
    </source>
</evidence>
<keyword evidence="12" id="KW-1185">Reference proteome</keyword>
<keyword evidence="5" id="KW-0539">Nucleus</keyword>
<feature type="compositionally biased region" description="Polar residues" evidence="8">
    <location>
        <begin position="345"/>
        <end position="356"/>
    </location>
</feature>
<sequence length="593" mass="65455">MLVDRPWKALVLPESYPHLWLKARLDSRHAAIELTDLNRIWGMHMSKAELVRDARDQSCSIDPGEDSDQYDQFLSKVEGALNGKKGTTLDFTPADAQDWISLHVSAPLPASLPTFRWRMELRPRNEPGSTAIESQLLTPFLLYTSHLRSQMQQLVEELGHKDRVIAKITDKLETTGNGLTQVFPGVSNVKTHRKTSQRSQLASHIRGLADFDEKVWRDQTTKSEDRDLSRDEIDQILAELPQPGPTFERRDVSCAWYRNGDGIETKGKAHTKAKAPIDSDSAERTGVQKANSKVPADTRMHDGAFDNEEEEEGEFQRQATPPKHTRQDKGAPVAQQHQLEAESNGVETSTVNNADLSTEDEDDLDAPSQRSSKNNTASQLALESSQTLSHRSQAEPASAKTPSKQKLGTIGGPRAKTPEPEREAETDDDAERPAAAVKPAEASPPNRKSKLGTFGASEKSASTPAQGADADPGPLGSPAKTARTKLGSFGGKFKRQASLVPEDENDQDPALASPRKGKLGTFGGSKAEDEATPLCSAAAQEMEDRQSRAPVKEEHVEQASRERSEERANRKRDRLRRQIEDQSRAPAKKKRRF</sequence>
<dbReference type="AlphaFoldDB" id="A0A139GZZ6"/>
<dbReference type="GO" id="GO:0006303">
    <property type="term" value="P:double-strand break repair via nonhomologous end joining"/>
    <property type="evidence" value="ECO:0007669"/>
    <property type="project" value="UniProtKB-ARBA"/>
</dbReference>
<evidence type="ECO:0000256" key="8">
    <source>
        <dbReference type="SAM" id="MobiDB-lite"/>
    </source>
</evidence>
<dbReference type="InterPro" id="IPR052287">
    <property type="entry name" value="NHEJ_factor"/>
</dbReference>
<dbReference type="InterPro" id="IPR038051">
    <property type="entry name" value="XRCC4-like_N_sf"/>
</dbReference>
<organism evidence="11 12">
    <name type="scientific">Pseudocercospora eumusae</name>
    <dbReference type="NCBI Taxonomy" id="321146"/>
    <lineage>
        <taxon>Eukaryota</taxon>
        <taxon>Fungi</taxon>
        <taxon>Dikarya</taxon>
        <taxon>Ascomycota</taxon>
        <taxon>Pezizomycotina</taxon>
        <taxon>Dothideomycetes</taxon>
        <taxon>Dothideomycetidae</taxon>
        <taxon>Mycosphaerellales</taxon>
        <taxon>Mycosphaerellaceae</taxon>
        <taxon>Pseudocercospora</taxon>
    </lineage>
</organism>
<evidence type="ECO:0000256" key="6">
    <source>
        <dbReference type="ARBA" id="ARBA00025747"/>
    </source>
</evidence>
<evidence type="ECO:0000259" key="9">
    <source>
        <dbReference type="Pfam" id="PF09302"/>
    </source>
</evidence>
<dbReference type="InterPro" id="IPR015381">
    <property type="entry name" value="XLF-like_N"/>
</dbReference>
<evidence type="ECO:0000256" key="3">
    <source>
        <dbReference type="ARBA" id="ARBA00023125"/>
    </source>
</evidence>